<dbReference type="InterPro" id="IPR036034">
    <property type="entry name" value="PDZ_sf"/>
</dbReference>
<evidence type="ECO:0000256" key="5">
    <source>
        <dbReference type="SAM" id="MobiDB-lite"/>
    </source>
</evidence>
<feature type="region of interest" description="Disordered" evidence="5">
    <location>
        <begin position="952"/>
        <end position="994"/>
    </location>
</feature>
<name>A0A5J4P0S2_9TREM</name>
<keyword evidence="2" id="KW-0132">Cell division</keyword>
<gene>
    <name evidence="7" type="ORF">DEA37_0013248</name>
</gene>
<dbReference type="GO" id="GO:0005938">
    <property type="term" value="C:cell cortex"/>
    <property type="evidence" value="ECO:0007669"/>
    <property type="project" value="TreeGrafter"/>
</dbReference>
<dbReference type="PANTHER" id="PTHR16484">
    <property type="entry name" value="PARTITIONING DEFECTIVE 3 RELATED"/>
    <property type="match status" value="1"/>
</dbReference>
<dbReference type="GO" id="GO:0000226">
    <property type="term" value="P:microtubule cytoskeleton organization"/>
    <property type="evidence" value="ECO:0007669"/>
    <property type="project" value="TreeGrafter"/>
</dbReference>
<evidence type="ECO:0000256" key="1">
    <source>
        <dbReference type="ARBA" id="ARBA00005358"/>
    </source>
</evidence>
<evidence type="ECO:0000256" key="3">
    <source>
        <dbReference type="ARBA" id="ARBA00022737"/>
    </source>
</evidence>
<keyword evidence="8" id="KW-1185">Reference proteome</keyword>
<dbReference type="GO" id="GO:0051301">
    <property type="term" value="P:cell division"/>
    <property type="evidence" value="ECO:0007669"/>
    <property type="project" value="UniProtKB-KW"/>
</dbReference>
<reference evidence="7 8" key="1">
    <citation type="journal article" date="2019" name="Gigascience">
        <title>Whole-genome sequence of the oriental lung fluke Paragonimus westermani.</title>
        <authorList>
            <person name="Oey H."/>
            <person name="Zakrzewski M."/>
            <person name="Narain K."/>
            <person name="Devi K.R."/>
            <person name="Agatsuma T."/>
            <person name="Nawaratna S."/>
            <person name="Gobert G.N."/>
            <person name="Jones M.K."/>
            <person name="Ragan M.A."/>
            <person name="McManus D.P."/>
            <person name="Krause L."/>
        </authorList>
    </citation>
    <scope>NUCLEOTIDE SEQUENCE [LARGE SCALE GENOMIC DNA]</scope>
    <source>
        <strain evidence="7 8">IND2009</strain>
    </source>
</reference>
<comment type="similarity">
    <text evidence="1">Belongs to the PAR3 family.</text>
</comment>
<evidence type="ECO:0000256" key="4">
    <source>
        <dbReference type="ARBA" id="ARBA00023306"/>
    </source>
</evidence>
<keyword evidence="4" id="KW-0131">Cell cycle</keyword>
<dbReference type="GO" id="GO:0016324">
    <property type="term" value="C:apical plasma membrane"/>
    <property type="evidence" value="ECO:0007669"/>
    <property type="project" value="TreeGrafter"/>
</dbReference>
<comment type="caution">
    <text evidence="7">The sequence shown here is derived from an EMBL/GenBank/DDBJ whole genome shotgun (WGS) entry which is preliminary data.</text>
</comment>
<dbReference type="GO" id="GO:0035091">
    <property type="term" value="F:phosphatidylinositol binding"/>
    <property type="evidence" value="ECO:0007669"/>
    <property type="project" value="TreeGrafter"/>
</dbReference>
<evidence type="ECO:0000259" key="6">
    <source>
        <dbReference type="PROSITE" id="PS50106"/>
    </source>
</evidence>
<organism evidence="7 8">
    <name type="scientific">Paragonimus westermani</name>
    <dbReference type="NCBI Taxonomy" id="34504"/>
    <lineage>
        <taxon>Eukaryota</taxon>
        <taxon>Metazoa</taxon>
        <taxon>Spiralia</taxon>
        <taxon>Lophotrochozoa</taxon>
        <taxon>Platyhelminthes</taxon>
        <taxon>Trematoda</taxon>
        <taxon>Digenea</taxon>
        <taxon>Plagiorchiida</taxon>
        <taxon>Troglotremata</taxon>
        <taxon>Troglotrematidae</taxon>
        <taxon>Paragonimus</taxon>
    </lineage>
</organism>
<dbReference type="AlphaFoldDB" id="A0A5J4P0S2"/>
<dbReference type="GO" id="GO:0051660">
    <property type="term" value="P:establishment of centrosome localization"/>
    <property type="evidence" value="ECO:0007669"/>
    <property type="project" value="TreeGrafter"/>
</dbReference>
<dbReference type="EMBL" id="QNGE01000210">
    <property type="protein sequence ID" value="KAA3681391.1"/>
    <property type="molecule type" value="Genomic_DNA"/>
</dbReference>
<feature type="domain" description="PDZ" evidence="6">
    <location>
        <begin position="813"/>
        <end position="915"/>
    </location>
</feature>
<sequence>MKLTVCFGDSKVVVPCGDGVLTIRELALNALRRARHTFPKAYKDHPVSCGVFFTLPTVLVAIISTSLRVCIPFLSKEWTTASPYSRIDLNPVCIRFQQLDVRDRIVVHNVTIARDGGILDWDDLVRDVLDDRELVTAHYSIATLAVSPICAEIDRSNLPRNDQLFRHLCTPLVIDLCSDSGTSATSAHSVIQSNEASGSGESAASGGGGGACLADCPPASHSNHRCLHSLHVAAGDEGNHSSGSSLSLNMSTGSFSGATQGVNARTWRLIDTVGQTTTKSDFSTEQPRIGQSNSVTSHSGMNEIARLYRVPSQKNIQDECESLAVVGAGDDGQKASSSDHHSWLHSANHANSPIWHRVFSPTTLETITATLCRRRDCIDMNWDTDEEEEEEEEEEKEDGNRTNAFMGCGVLPATLFYGDLRQDIHLTARSDCTESTISNRWNRHQATQTAFPAVNDLIDVQFPETIPHVSLTIGNTNPGCPVFLPTSSTSLAHNTWPLPPPPVSHPEDISTTKNSVNRDCVDFLPHSSPQSVSVNDKQSVFSIRTTSCDDTVSSIGPRMSTNTTPITLTVDELKASTHLESPVISPLLTFGQHDLFDSHLHRETLSSVFSMPLSTKLTVTNRPLFCGLTVPPIMEEEEEVSVDYDQSLLTNSMQQNTLGRSSPSAVRPVLMTPVEPIEEDYPLLRPDYTVSQERVEQETSETTMYGSSVLNLGGATKRTDLNSPSSFQPQLTDGPVSGHRPKRGLSVPAVLSWLESTEAANATDSLGVTVASNNGRSSAIFGQESTDEDCCRAQRSPVESKRSLEQILPGTVRVRLVNTKRGENLGIQIKPVFISPINLSKEGSIQPSTENRIESGLEVHHVMPDGRVAKEGCLSVGDRILRINNVSLTGIPFEKSRDIFQKALSQPELVLDVFPCSARRKMQEVLEASSEKLPFITPRLIVVKDQNAKAKEAEAGAVHPASKPAPPPPPRRSPSTVLSRPSNSPDTASSEENQSHTITLVVTSCVDLLTTSNADSSLNCPNLSAEGYIPIYLQKGAVYCILQGKNGLGFSLSSREDPANNGERMVCVKSILPGGAALMDGRLKPGDRLVQVSVKHIRLKDILRQPAALRQEYFT</sequence>
<dbReference type="GO" id="GO:0045197">
    <property type="term" value="P:establishment or maintenance of epithelial cell apical/basal polarity"/>
    <property type="evidence" value="ECO:0007669"/>
    <property type="project" value="TreeGrafter"/>
</dbReference>
<accession>A0A5J4P0S2</accession>
<evidence type="ECO:0000313" key="8">
    <source>
        <dbReference type="Proteomes" id="UP000324629"/>
    </source>
</evidence>
<feature type="compositionally biased region" description="Polar residues" evidence="5">
    <location>
        <begin position="721"/>
        <end position="731"/>
    </location>
</feature>
<feature type="region of interest" description="Disordered" evidence="5">
    <location>
        <begin position="720"/>
        <end position="742"/>
    </location>
</feature>
<dbReference type="Gene3D" id="2.30.42.10">
    <property type="match status" value="2"/>
</dbReference>
<feature type="compositionally biased region" description="Polar residues" evidence="5">
    <location>
        <begin position="983"/>
        <end position="994"/>
    </location>
</feature>
<dbReference type="GO" id="GO:0008104">
    <property type="term" value="P:intracellular protein localization"/>
    <property type="evidence" value="ECO:0007669"/>
    <property type="project" value="TreeGrafter"/>
</dbReference>
<evidence type="ECO:0000256" key="2">
    <source>
        <dbReference type="ARBA" id="ARBA00022618"/>
    </source>
</evidence>
<feature type="compositionally biased region" description="Acidic residues" evidence="5">
    <location>
        <begin position="383"/>
        <end position="397"/>
    </location>
</feature>
<feature type="domain" description="PDZ" evidence="6">
    <location>
        <begin position="1038"/>
        <end position="1093"/>
    </location>
</feature>
<dbReference type="PANTHER" id="PTHR16484:SF17">
    <property type="entry name" value="BAZOOKA, ISOFORM B"/>
    <property type="match status" value="1"/>
</dbReference>
<dbReference type="SUPFAM" id="SSF50156">
    <property type="entry name" value="PDZ domain-like"/>
    <property type="match status" value="2"/>
</dbReference>
<feature type="region of interest" description="Disordered" evidence="5">
    <location>
        <begin position="383"/>
        <end position="403"/>
    </location>
</feature>
<keyword evidence="3" id="KW-0677">Repeat</keyword>
<dbReference type="SMART" id="SM00228">
    <property type="entry name" value="PDZ"/>
    <property type="match status" value="2"/>
</dbReference>
<dbReference type="GO" id="GO:0005912">
    <property type="term" value="C:adherens junction"/>
    <property type="evidence" value="ECO:0007669"/>
    <property type="project" value="TreeGrafter"/>
</dbReference>
<protein>
    <recommendedName>
        <fullName evidence="6">PDZ domain-containing protein</fullName>
    </recommendedName>
</protein>
<dbReference type="Proteomes" id="UP000324629">
    <property type="component" value="Unassembled WGS sequence"/>
</dbReference>
<dbReference type="PROSITE" id="PS50106">
    <property type="entry name" value="PDZ"/>
    <property type="match status" value="2"/>
</dbReference>
<dbReference type="Gene3D" id="3.10.20.90">
    <property type="entry name" value="Phosphatidylinositol 3-kinase Catalytic Subunit, Chain A, domain 1"/>
    <property type="match status" value="1"/>
</dbReference>
<feature type="compositionally biased region" description="Pro residues" evidence="5">
    <location>
        <begin position="963"/>
        <end position="972"/>
    </location>
</feature>
<dbReference type="GO" id="GO:0043296">
    <property type="term" value="C:apical junction complex"/>
    <property type="evidence" value="ECO:0007669"/>
    <property type="project" value="TreeGrafter"/>
</dbReference>
<dbReference type="Pfam" id="PF00595">
    <property type="entry name" value="PDZ"/>
    <property type="match status" value="2"/>
</dbReference>
<feature type="compositionally biased region" description="Low complexity" evidence="5">
    <location>
        <begin position="973"/>
        <end position="982"/>
    </location>
</feature>
<dbReference type="InterPro" id="IPR021922">
    <property type="entry name" value="Par3/HAL_N"/>
</dbReference>
<evidence type="ECO:0000313" key="7">
    <source>
        <dbReference type="EMBL" id="KAA3681391.1"/>
    </source>
</evidence>
<proteinExistence type="inferred from homology"/>
<dbReference type="Pfam" id="PF12053">
    <property type="entry name" value="Par3_HAL_N_term"/>
    <property type="match status" value="2"/>
</dbReference>
<dbReference type="GO" id="GO:0030010">
    <property type="term" value="P:establishment of cell polarity"/>
    <property type="evidence" value="ECO:0007669"/>
    <property type="project" value="TreeGrafter"/>
</dbReference>
<dbReference type="InterPro" id="IPR001478">
    <property type="entry name" value="PDZ"/>
</dbReference>
<dbReference type="GO" id="GO:0007155">
    <property type="term" value="P:cell adhesion"/>
    <property type="evidence" value="ECO:0007669"/>
    <property type="project" value="TreeGrafter"/>
</dbReference>
<dbReference type="InterPro" id="IPR052213">
    <property type="entry name" value="PAR3"/>
</dbReference>